<name>A0A8D8Z8N5_9HEMI</name>
<accession>A0A8D8Z8N5</accession>
<dbReference type="AlphaFoldDB" id="A0A8D8Z8N5"/>
<evidence type="ECO:0000313" key="2">
    <source>
        <dbReference type="EMBL" id="CAG6741741.1"/>
    </source>
</evidence>
<evidence type="ECO:0000256" key="1">
    <source>
        <dbReference type="SAM" id="MobiDB-lite"/>
    </source>
</evidence>
<organism evidence="2">
    <name type="scientific">Cacopsylla melanoneura</name>
    <dbReference type="NCBI Taxonomy" id="428564"/>
    <lineage>
        <taxon>Eukaryota</taxon>
        <taxon>Metazoa</taxon>
        <taxon>Ecdysozoa</taxon>
        <taxon>Arthropoda</taxon>
        <taxon>Hexapoda</taxon>
        <taxon>Insecta</taxon>
        <taxon>Pterygota</taxon>
        <taxon>Neoptera</taxon>
        <taxon>Paraneoptera</taxon>
        <taxon>Hemiptera</taxon>
        <taxon>Sternorrhyncha</taxon>
        <taxon>Psylloidea</taxon>
        <taxon>Psyllidae</taxon>
        <taxon>Psyllinae</taxon>
        <taxon>Cacopsylla</taxon>
    </lineage>
</organism>
<sequence length="153" mass="16840">MSFDMDTAINESKNKKRAFDSSPSSDCCADKKVCTNQNIDHVISPVLPLVAKYDSSMDLTEFVRLVDNLKNKPPTKKIEVITNNYDKNPSEVASLFEKISTDETLKVVKLKNKFKNMAKSIRTGILSQMTDGIPHNSIPSSSNTVPTSTGVGL</sequence>
<protein>
    <submittedName>
        <fullName evidence="2">Uncharacterized protein</fullName>
    </submittedName>
</protein>
<proteinExistence type="predicted"/>
<feature type="compositionally biased region" description="Polar residues" evidence="1">
    <location>
        <begin position="137"/>
        <end position="153"/>
    </location>
</feature>
<reference evidence="2" key="1">
    <citation type="submission" date="2021-05" db="EMBL/GenBank/DDBJ databases">
        <authorList>
            <person name="Alioto T."/>
            <person name="Alioto T."/>
            <person name="Gomez Garrido J."/>
        </authorList>
    </citation>
    <scope>NUCLEOTIDE SEQUENCE</scope>
</reference>
<dbReference type="EMBL" id="HBUF01429242">
    <property type="protein sequence ID" value="CAG6741741.1"/>
    <property type="molecule type" value="Transcribed_RNA"/>
</dbReference>
<feature type="region of interest" description="Disordered" evidence="1">
    <location>
        <begin position="132"/>
        <end position="153"/>
    </location>
</feature>